<dbReference type="CDD" id="cd00018">
    <property type="entry name" value="AP2"/>
    <property type="match status" value="1"/>
</dbReference>
<evidence type="ECO:0000256" key="7">
    <source>
        <dbReference type="SAM" id="MobiDB-lite"/>
    </source>
</evidence>
<reference evidence="9" key="1">
    <citation type="journal article" date="2016" name="Nat. Genet.">
        <title>A high-quality carrot genome assembly provides new insights into carotenoid accumulation and asterid genome evolution.</title>
        <authorList>
            <person name="Iorizzo M."/>
            <person name="Ellison S."/>
            <person name="Senalik D."/>
            <person name="Zeng P."/>
            <person name="Satapoomin P."/>
            <person name="Huang J."/>
            <person name="Bowman M."/>
            <person name="Iovene M."/>
            <person name="Sanseverino W."/>
            <person name="Cavagnaro P."/>
            <person name="Yildiz M."/>
            <person name="Macko-Podgorni A."/>
            <person name="Moranska E."/>
            <person name="Grzebelus E."/>
            <person name="Grzebelus D."/>
            <person name="Ashrafi H."/>
            <person name="Zheng Z."/>
            <person name="Cheng S."/>
            <person name="Spooner D."/>
            <person name="Van Deynze A."/>
            <person name="Simon P."/>
        </authorList>
    </citation>
    <scope>NUCLEOTIDE SEQUENCE</scope>
    <source>
        <tissue evidence="9">Leaf</tissue>
    </source>
</reference>
<protein>
    <recommendedName>
        <fullName evidence="8">AP2/ERF domain-containing protein</fullName>
    </recommendedName>
</protein>
<evidence type="ECO:0000256" key="4">
    <source>
        <dbReference type="ARBA" id="ARBA00023125"/>
    </source>
</evidence>
<reference evidence="9" key="2">
    <citation type="submission" date="2022-03" db="EMBL/GenBank/DDBJ databases">
        <title>Draft title - Genomic analysis of global carrot germplasm unveils the trajectory of domestication and the origin of high carotenoid orange carrot.</title>
        <authorList>
            <person name="Iorizzo M."/>
            <person name="Ellison S."/>
            <person name="Senalik D."/>
            <person name="Macko-Podgorni A."/>
            <person name="Grzebelus D."/>
            <person name="Bostan H."/>
            <person name="Rolling W."/>
            <person name="Curaba J."/>
            <person name="Simon P."/>
        </authorList>
    </citation>
    <scope>NUCLEOTIDE SEQUENCE</scope>
    <source>
        <tissue evidence="9">Leaf</tissue>
    </source>
</reference>
<dbReference type="InterPro" id="IPR044808">
    <property type="entry name" value="ERF_plant"/>
</dbReference>
<proteinExistence type="predicted"/>
<keyword evidence="10" id="KW-1185">Reference proteome</keyword>
<keyword evidence="3" id="KW-0805">Transcription regulation</keyword>
<evidence type="ECO:0000256" key="3">
    <source>
        <dbReference type="ARBA" id="ARBA00023015"/>
    </source>
</evidence>
<dbReference type="PANTHER" id="PTHR31190:SF407">
    <property type="entry name" value="ETHYLENE-RESPONSIVE TRANSCRIPTION FACTOR 13-LIKE"/>
    <property type="match status" value="1"/>
</dbReference>
<keyword evidence="2" id="KW-0611">Plant defense</keyword>
<dbReference type="GO" id="GO:0003677">
    <property type="term" value="F:DNA binding"/>
    <property type="evidence" value="ECO:0007669"/>
    <property type="project" value="UniProtKB-KW"/>
</dbReference>
<dbReference type="FunFam" id="3.30.730.10:FF:000001">
    <property type="entry name" value="Ethylene-responsive transcription factor 2"/>
    <property type="match status" value="1"/>
</dbReference>
<dbReference type="GO" id="GO:0009873">
    <property type="term" value="P:ethylene-activated signaling pathway"/>
    <property type="evidence" value="ECO:0007669"/>
    <property type="project" value="InterPro"/>
</dbReference>
<dbReference type="PROSITE" id="PS51032">
    <property type="entry name" value="AP2_ERF"/>
    <property type="match status" value="1"/>
</dbReference>
<dbReference type="Proteomes" id="UP000077755">
    <property type="component" value="Chromosome 9"/>
</dbReference>
<dbReference type="InterPro" id="IPR016177">
    <property type="entry name" value="DNA-bd_dom_sf"/>
</dbReference>
<dbReference type="GO" id="GO:0006952">
    <property type="term" value="P:defense response"/>
    <property type="evidence" value="ECO:0007669"/>
    <property type="project" value="UniProtKB-KW"/>
</dbReference>
<evidence type="ECO:0000256" key="2">
    <source>
        <dbReference type="ARBA" id="ARBA00022821"/>
    </source>
</evidence>
<keyword evidence="5" id="KW-0804">Transcription</keyword>
<feature type="region of interest" description="Disordered" evidence="7">
    <location>
        <begin position="168"/>
        <end position="191"/>
    </location>
</feature>
<dbReference type="PRINTS" id="PR00367">
    <property type="entry name" value="ETHRSPELEMNT"/>
</dbReference>
<evidence type="ECO:0000256" key="1">
    <source>
        <dbReference type="ARBA" id="ARBA00004123"/>
    </source>
</evidence>
<dbReference type="GO" id="GO:0005634">
    <property type="term" value="C:nucleus"/>
    <property type="evidence" value="ECO:0007669"/>
    <property type="project" value="UniProtKB-SubCell"/>
</dbReference>
<evidence type="ECO:0000313" key="10">
    <source>
        <dbReference type="Proteomes" id="UP000077755"/>
    </source>
</evidence>
<dbReference type="EMBL" id="CP093351">
    <property type="protein sequence ID" value="WOH14798.1"/>
    <property type="molecule type" value="Genomic_DNA"/>
</dbReference>
<keyword evidence="6" id="KW-0539">Nucleus</keyword>
<sequence length="191" mass="21755">MTEESLLDFDLSLLESIHQQLINDSDFSDIFLPISPCSTLNYHPTSSFSSFSSVENCIDETFKADESFQTIIKPSVQEEEEKQVDVAADACEDDSHMPPEPRRFRGVRRRPWGKFAAEIRNPNKKGARLWLGTYDTPREAALAYDRAAYDIRGTRAILNFPHLIGSNFEPTRKGKRQKSVLEHSNSVTKPF</sequence>
<keyword evidence="4" id="KW-0238">DNA-binding</keyword>
<comment type="subcellular location">
    <subcellularLocation>
        <location evidence="1">Nucleus</location>
    </subcellularLocation>
</comment>
<organism evidence="9 10">
    <name type="scientific">Daucus carota subsp. sativus</name>
    <name type="common">Carrot</name>
    <dbReference type="NCBI Taxonomy" id="79200"/>
    <lineage>
        <taxon>Eukaryota</taxon>
        <taxon>Viridiplantae</taxon>
        <taxon>Streptophyta</taxon>
        <taxon>Embryophyta</taxon>
        <taxon>Tracheophyta</taxon>
        <taxon>Spermatophyta</taxon>
        <taxon>Magnoliopsida</taxon>
        <taxon>eudicotyledons</taxon>
        <taxon>Gunneridae</taxon>
        <taxon>Pentapetalae</taxon>
        <taxon>asterids</taxon>
        <taxon>campanulids</taxon>
        <taxon>Apiales</taxon>
        <taxon>Apiaceae</taxon>
        <taxon>Apioideae</taxon>
        <taxon>Scandiceae</taxon>
        <taxon>Daucinae</taxon>
        <taxon>Daucus</taxon>
        <taxon>Daucus sect. Daucus</taxon>
    </lineage>
</organism>
<dbReference type="GO" id="GO:0003700">
    <property type="term" value="F:DNA-binding transcription factor activity"/>
    <property type="evidence" value="ECO:0007669"/>
    <property type="project" value="InterPro"/>
</dbReference>
<dbReference type="Pfam" id="PF00847">
    <property type="entry name" value="AP2"/>
    <property type="match status" value="1"/>
</dbReference>
<name>A0AAF1BE88_DAUCS</name>
<evidence type="ECO:0000256" key="5">
    <source>
        <dbReference type="ARBA" id="ARBA00023163"/>
    </source>
</evidence>
<dbReference type="InterPro" id="IPR001471">
    <property type="entry name" value="AP2/ERF_dom"/>
</dbReference>
<gene>
    <name evidence="9" type="ORF">DCAR_0934321</name>
</gene>
<dbReference type="AlphaFoldDB" id="A0AAF1BE88"/>
<feature type="domain" description="AP2/ERF" evidence="8">
    <location>
        <begin position="103"/>
        <end position="161"/>
    </location>
</feature>
<dbReference type="Gene3D" id="3.30.730.10">
    <property type="entry name" value="AP2/ERF domain"/>
    <property type="match status" value="1"/>
</dbReference>
<evidence type="ECO:0000256" key="6">
    <source>
        <dbReference type="ARBA" id="ARBA00023242"/>
    </source>
</evidence>
<dbReference type="InterPro" id="IPR036955">
    <property type="entry name" value="AP2/ERF_dom_sf"/>
</dbReference>
<evidence type="ECO:0000313" key="9">
    <source>
        <dbReference type="EMBL" id="WOH14798.1"/>
    </source>
</evidence>
<evidence type="ECO:0000259" key="8">
    <source>
        <dbReference type="PROSITE" id="PS51032"/>
    </source>
</evidence>
<accession>A0AAF1BE88</accession>
<dbReference type="KEGG" id="dcr:108202124"/>
<dbReference type="PANTHER" id="PTHR31190">
    <property type="entry name" value="DNA-BINDING DOMAIN"/>
    <property type="match status" value="1"/>
</dbReference>
<dbReference type="SUPFAM" id="SSF54171">
    <property type="entry name" value="DNA-binding domain"/>
    <property type="match status" value="1"/>
</dbReference>
<feature type="compositionally biased region" description="Polar residues" evidence="7">
    <location>
        <begin position="182"/>
        <end position="191"/>
    </location>
</feature>
<dbReference type="SMART" id="SM00380">
    <property type="entry name" value="AP2"/>
    <property type="match status" value="1"/>
</dbReference>